<dbReference type="EMBL" id="FRAR01000008">
    <property type="protein sequence ID" value="SHK18250.1"/>
    <property type="molecule type" value="Genomic_DNA"/>
</dbReference>
<dbReference type="OrthoDB" id="49580at2"/>
<proteinExistence type="predicted"/>
<dbReference type="PROSITE" id="PS50995">
    <property type="entry name" value="HTH_MARR_2"/>
    <property type="match status" value="1"/>
</dbReference>
<dbReference type="Pfam" id="PF01047">
    <property type="entry name" value="MarR"/>
    <property type="match status" value="1"/>
</dbReference>
<evidence type="ECO:0000313" key="4">
    <source>
        <dbReference type="Proteomes" id="UP000183997"/>
    </source>
</evidence>
<keyword evidence="3" id="KW-0238">DNA-binding</keyword>
<dbReference type="Proteomes" id="UP000183997">
    <property type="component" value="Unassembled WGS sequence"/>
</dbReference>
<dbReference type="PRINTS" id="PR00033">
    <property type="entry name" value="HTHASNC"/>
</dbReference>
<name>A0A1M6QDR0_9FIRM</name>
<dbReference type="SMART" id="SM00347">
    <property type="entry name" value="HTH_MARR"/>
    <property type="match status" value="1"/>
</dbReference>
<evidence type="ECO:0000259" key="2">
    <source>
        <dbReference type="PROSITE" id="PS50995"/>
    </source>
</evidence>
<dbReference type="STRING" id="1121421.SAMN02745123_00981"/>
<dbReference type="AlphaFoldDB" id="A0A1M6QDR0"/>
<dbReference type="SUPFAM" id="SSF46785">
    <property type="entry name" value="Winged helix' DNA-binding domain"/>
    <property type="match status" value="1"/>
</dbReference>
<dbReference type="CDD" id="cd00090">
    <property type="entry name" value="HTH_ARSR"/>
    <property type="match status" value="1"/>
</dbReference>
<reference evidence="4" key="1">
    <citation type="submission" date="2016-11" db="EMBL/GenBank/DDBJ databases">
        <authorList>
            <person name="Varghese N."/>
            <person name="Submissions S."/>
        </authorList>
    </citation>
    <scope>NUCLEOTIDE SEQUENCE [LARGE SCALE GENOMIC DNA]</scope>
    <source>
        <strain evidence="4">DSM 10349</strain>
    </source>
</reference>
<dbReference type="InterPro" id="IPR036388">
    <property type="entry name" value="WH-like_DNA-bd_sf"/>
</dbReference>
<dbReference type="InterPro" id="IPR039422">
    <property type="entry name" value="MarR/SlyA-like"/>
</dbReference>
<keyword evidence="4" id="KW-1185">Reference proteome</keyword>
<feature type="compositionally biased region" description="Pro residues" evidence="1">
    <location>
        <begin position="154"/>
        <end position="164"/>
    </location>
</feature>
<dbReference type="InterPro" id="IPR036390">
    <property type="entry name" value="WH_DNA-bd_sf"/>
</dbReference>
<dbReference type="Gene3D" id="1.10.10.10">
    <property type="entry name" value="Winged helix-like DNA-binding domain superfamily/Winged helix DNA-binding domain"/>
    <property type="match status" value="1"/>
</dbReference>
<protein>
    <submittedName>
        <fullName evidence="3">DNA-binding transcriptional regulator, MarR family</fullName>
    </submittedName>
</protein>
<evidence type="ECO:0000313" key="3">
    <source>
        <dbReference type="EMBL" id="SHK18250.1"/>
    </source>
</evidence>
<accession>A0A1M6QDR0</accession>
<sequence length="164" mass="18698">MSYSQKERIWILLRDIQTQKRGYFSLFSKRFGLSVQDGYLVREISSQPGITLSELSDLLGLSKSTVSSMVARLEEKGILTREIPRNNRRIVQLRISSELRQNPEISLLRSQMMEGFLKELSQEDATVIINGLEKLNELMAHSADHEEYPGDSLPLPPNEPGHTK</sequence>
<dbReference type="InterPro" id="IPR000835">
    <property type="entry name" value="HTH_MarR-typ"/>
</dbReference>
<dbReference type="PANTHER" id="PTHR33164:SF89">
    <property type="entry name" value="MARR FAMILY REGULATORY PROTEIN"/>
    <property type="match status" value="1"/>
</dbReference>
<dbReference type="GO" id="GO:0043565">
    <property type="term" value="F:sequence-specific DNA binding"/>
    <property type="evidence" value="ECO:0007669"/>
    <property type="project" value="InterPro"/>
</dbReference>
<evidence type="ECO:0000256" key="1">
    <source>
        <dbReference type="SAM" id="MobiDB-lite"/>
    </source>
</evidence>
<gene>
    <name evidence="3" type="ORF">SAMN02745123_00981</name>
</gene>
<dbReference type="InterPro" id="IPR011991">
    <property type="entry name" value="ArsR-like_HTH"/>
</dbReference>
<feature type="region of interest" description="Disordered" evidence="1">
    <location>
        <begin position="144"/>
        <end position="164"/>
    </location>
</feature>
<dbReference type="PRINTS" id="PR00598">
    <property type="entry name" value="HTHMARR"/>
</dbReference>
<organism evidence="3 4">
    <name type="scientific">Desulforamulus aeronauticus DSM 10349</name>
    <dbReference type="NCBI Taxonomy" id="1121421"/>
    <lineage>
        <taxon>Bacteria</taxon>
        <taxon>Bacillati</taxon>
        <taxon>Bacillota</taxon>
        <taxon>Clostridia</taxon>
        <taxon>Eubacteriales</taxon>
        <taxon>Peptococcaceae</taxon>
        <taxon>Desulforamulus</taxon>
    </lineage>
</organism>
<dbReference type="GO" id="GO:0006950">
    <property type="term" value="P:response to stress"/>
    <property type="evidence" value="ECO:0007669"/>
    <property type="project" value="TreeGrafter"/>
</dbReference>
<dbReference type="PANTHER" id="PTHR33164">
    <property type="entry name" value="TRANSCRIPTIONAL REGULATOR, MARR FAMILY"/>
    <property type="match status" value="1"/>
</dbReference>
<dbReference type="GO" id="GO:0003700">
    <property type="term" value="F:DNA-binding transcription factor activity"/>
    <property type="evidence" value="ECO:0007669"/>
    <property type="project" value="InterPro"/>
</dbReference>
<dbReference type="RefSeq" id="WP_072911363.1">
    <property type="nucleotide sequence ID" value="NZ_FRAR01000008.1"/>
</dbReference>
<feature type="domain" description="HTH marR-type" evidence="2">
    <location>
        <begin position="1"/>
        <end position="137"/>
    </location>
</feature>
<dbReference type="InterPro" id="IPR000485">
    <property type="entry name" value="AsnC-type_HTH_dom"/>
</dbReference>